<organism evidence="2 3">
    <name type="scientific">Candidatus Ornithobacterium hominis</name>
    <dbReference type="NCBI Taxonomy" id="2497989"/>
    <lineage>
        <taxon>Bacteria</taxon>
        <taxon>Pseudomonadati</taxon>
        <taxon>Bacteroidota</taxon>
        <taxon>Flavobacteriia</taxon>
        <taxon>Flavobacteriales</taxon>
        <taxon>Weeksellaceae</taxon>
        <taxon>Ornithobacterium</taxon>
    </lineage>
</organism>
<evidence type="ECO:0008006" key="4">
    <source>
        <dbReference type="Google" id="ProtNLM"/>
    </source>
</evidence>
<reference evidence="2 3" key="1">
    <citation type="submission" date="2018-09" db="EMBL/GenBank/DDBJ databases">
        <authorList>
            <consortium name="Pathogen Informatics"/>
        </authorList>
    </citation>
    <scope>NUCLEOTIDE SEQUENCE [LARGE SCALE GENOMIC DNA]</scope>
    <source>
        <strain evidence="2 3">OH-22767</strain>
    </source>
</reference>
<accession>A0A383TZU4</accession>
<evidence type="ECO:0000313" key="3">
    <source>
        <dbReference type="Proteomes" id="UP000262142"/>
    </source>
</evidence>
<dbReference type="AlphaFoldDB" id="A0A383TZU4"/>
<proteinExistence type="predicted"/>
<keyword evidence="3" id="KW-1185">Reference proteome</keyword>
<gene>
    <name evidence="2" type="ORF">SAMEA104719789_00992</name>
</gene>
<dbReference type="Proteomes" id="UP000262142">
    <property type="component" value="Unassembled WGS sequence"/>
</dbReference>
<name>A0A383TZU4_9FLAO</name>
<dbReference type="Pfam" id="PF19777">
    <property type="entry name" value="DUF6263"/>
    <property type="match status" value="1"/>
</dbReference>
<dbReference type="InterPro" id="IPR046230">
    <property type="entry name" value="DUF6263"/>
</dbReference>
<protein>
    <recommendedName>
        <fullName evidence="4">Lipoprotein</fullName>
    </recommendedName>
</protein>
<feature type="region of interest" description="Disordered" evidence="1">
    <location>
        <begin position="334"/>
        <end position="353"/>
    </location>
</feature>
<sequence>MAVVACKKEKSEVKIVGKNENGEELTVNAQGDTITLKEAEALQKTDTTEAATTTAETEKVEKKTAFQKNEDGTYSFQFNLEKGATYPFKVSTNTTSTQSDGKNSQQISQISTNELSYEVIEEKLQSFVLKVTFKRFQEKSSMQGESIGFDTNAGKPTNEMAAQQYEFFKTIVGNSYTMEISKNGKVLNIDGLAPIREKVKSKLAKGLSEEEKKGLDQMLQVSLSKQAMEAMFLESIGYYPTKSVKIGESWEMNNSTDNAKSQMKYTLKNVADNQVDIQISGSSSGSDSNTLEQGVKISRSIEGNVTGTAKIDARSGWLNQATIEKKEVLKITQEYQGQKQNMSSTTKSTTKVN</sequence>
<evidence type="ECO:0000256" key="1">
    <source>
        <dbReference type="SAM" id="MobiDB-lite"/>
    </source>
</evidence>
<dbReference type="EMBL" id="UNSC01000004">
    <property type="protein sequence ID" value="SZD72877.1"/>
    <property type="molecule type" value="Genomic_DNA"/>
</dbReference>
<evidence type="ECO:0000313" key="2">
    <source>
        <dbReference type="EMBL" id="SZD72877.1"/>
    </source>
</evidence>